<evidence type="ECO:0000313" key="2">
    <source>
        <dbReference type="EnsemblMetazoa" id="AMEM004688-PA"/>
    </source>
</evidence>
<keyword evidence="3" id="KW-1185">Reference proteome</keyword>
<proteinExistence type="predicted"/>
<dbReference type="VEuPathDB" id="VectorBase:AMEM004688"/>
<reference evidence="2" key="1">
    <citation type="submission" date="2020-05" db="UniProtKB">
        <authorList>
            <consortium name="EnsemblMetazoa"/>
        </authorList>
    </citation>
    <scope>IDENTIFICATION</scope>
    <source>
        <strain evidence="2">MAF</strain>
    </source>
</reference>
<evidence type="ECO:0000256" key="1">
    <source>
        <dbReference type="SAM" id="MobiDB-lite"/>
    </source>
</evidence>
<dbReference type="EnsemblMetazoa" id="AMEM004688-RA">
    <property type="protein sequence ID" value="AMEM004688-PA"/>
    <property type="gene ID" value="AMEM004688"/>
</dbReference>
<accession>A0A182UW59</accession>
<sequence length="268" mass="27030">MEELQLRSGTGGGGSGTTRYRTGAADTPGKGRGQAGPASMYAVNDIECPSFAENSACPCYKFEDGIFLECPGITLAALRSTLQVISSPIQSLSVYDFDRSVKTLTVDLFQGAAFSTAGGGGGGVGLGLDSAAAGNVSIRHLQFSHSSLQQLKPNSLLPLRSHLESLSIINGKLTQVGVPSSGGSSESDRSDSDSVFGINSGTDSDARIDSDSGLDSGFDSGVGFGADSGADTGIGSGIDSGIDSRIGIGSRVDSGSDSRIGIGSGIRT</sequence>
<dbReference type="STRING" id="30066.A0A182UW59"/>
<dbReference type="Proteomes" id="UP000075903">
    <property type="component" value="Unassembled WGS sequence"/>
</dbReference>
<dbReference type="VEuPathDB" id="VectorBase:AMEM21_004851"/>
<dbReference type="AlphaFoldDB" id="A0A182UW59"/>
<protein>
    <submittedName>
        <fullName evidence="2">Uncharacterized protein</fullName>
    </submittedName>
</protein>
<name>A0A182UW59_ANOME</name>
<feature type="region of interest" description="Disordered" evidence="1">
    <location>
        <begin position="249"/>
        <end position="268"/>
    </location>
</feature>
<feature type="region of interest" description="Disordered" evidence="1">
    <location>
        <begin position="1"/>
        <end position="37"/>
    </location>
</feature>
<feature type="region of interest" description="Disordered" evidence="1">
    <location>
        <begin position="177"/>
        <end position="213"/>
    </location>
</feature>
<evidence type="ECO:0000313" key="3">
    <source>
        <dbReference type="Proteomes" id="UP000075903"/>
    </source>
</evidence>
<organism evidence="2 3">
    <name type="scientific">Anopheles merus</name>
    <name type="common">Mosquito</name>
    <dbReference type="NCBI Taxonomy" id="30066"/>
    <lineage>
        <taxon>Eukaryota</taxon>
        <taxon>Metazoa</taxon>
        <taxon>Ecdysozoa</taxon>
        <taxon>Arthropoda</taxon>
        <taxon>Hexapoda</taxon>
        <taxon>Insecta</taxon>
        <taxon>Pterygota</taxon>
        <taxon>Neoptera</taxon>
        <taxon>Endopterygota</taxon>
        <taxon>Diptera</taxon>
        <taxon>Nematocera</taxon>
        <taxon>Culicoidea</taxon>
        <taxon>Culicidae</taxon>
        <taxon>Anophelinae</taxon>
        <taxon>Anopheles</taxon>
    </lineage>
</organism>